<dbReference type="PANTHER" id="PTHR10039">
    <property type="entry name" value="AMELOGENIN"/>
    <property type="match status" value="1"/>
</dbReference>
<dbReference type="Gene3D" id="3.40.50.300">
    <property type="entry name" value="P-loop containing nucleotide triphosphate hydrolases"/>
    <property type="match status" value="1"/>
</dbReference>
<dbReference type="OrthoDB" id="5967843at2759"/>
<dbReference type="Proteomes" id="UP000620124">
    <property type="component" value="Unassembled WGS sequence"/>
</dbReference>
<protein>
    <submittedName>
        <fullName evidence="4">NACHT domain-containing protein</fullName>
    </submittedName>
</protein>
<dbReference type="SUPFAM" id="SSF52540">
    <property type="entry name" value="P-loop containing nucleoside triphosphate hydrolases"/>
    <property type="match status" value="1"/>
</dbReference>
<name>A0A8H6Z1G8_9AGAR</name>
<dbReference type="Pfam" id="PF24883">
    <property type="entry name" value="NPHP3_N"/>
    <property type="match status" value="1"/>
</dbReference>
<accession>A0A8H6Z1G8</accession>
<evidence type="ECO:0000313" key="4">
    <source>
        <dbReference type="EMBL" id="KAF7368656.1"/>
    </source>
</evidence>
<gene>
    <name evidence="4" type="ORF">MVEN_00189800</name>
</gene>
<feature type="region of interest" description="Disordered" evidence="2">
    <location>
        <begin position="259"/>
        <end position="290"/>
    </location>
</feature>
<comment type="caution">
    <text evidence="4">The sequence shown here is derived from an EMBL/GenBank/DDBJ whole genome shotgun (WGS) entry which is preliminary data.</text>
</comment>
<keyword evidence="1" id="KW-0677">Repeat</keyword>
<dbReference type="InterPro" id="IPR027417">
    <property type="entry name" value="P-loop_NTPase"/>
</dbReference>
<dbReference type="EMBL" id="JACAZI010000002">
    <property type="protein sequence ID" value="KAF7368656.1"/>
    <property type="molecule type" value="Genomic_DNA"/>
</dbReference>
<reference evidence="4" key="1">
    <citation type="submission" date="2020-05" db="EMBL/GenBank/DDBJ databases">
        <title>Mycena genomes resolve the evolution of fungal bioluminescence.</title>
        <authorList>
            <person name="Tsai I.J."/>
        </authorList>
    </citation>
    <scope>NUCLEOTIDE SEQUENCE</scope>
    <source>
        <strain evidence="4">CCC161011</strain>
    </source>
</reference>
<proteinExistence type="predicted"/>
<dbReference type="PANTHER" id="PTHR10039:SF17">
    <property type="entry name" value="FUNGAL STAND N-TERMINAL GOODBYE DOMAIN-CONTAINING PROTEIN-RELATED"/>
    <property type="match status" value="1"/>
</dbReference>
<evidence type="ECO:0000259" key="3">
    <source>
        <dbReference type="Pfam" id="PF24883"/>
    </source>
</evidence>
<evidence type="ECO:0000313" key="5">
    <source>
        <dbReference type="Proteomes" id="UP000620124"/>
    </source>
</evidence>
<feature type="domain" description="Nephrocystin 3-like N-terminal" evidence="3">
    <location>
        <begin position="293"/>
        <end position="449"/>
    </location>
</feature>
<evidence type="ECO:0000256" key="2">
    <source>
        <dbReference type="SAM" id="MobiDB-lite"/>
    </source>
</evidence>
<keyword evidence="5" id="KW-1185">Reference proteome</keyword>
<dbReference type="InterPro" id="IPR056884">
    <property type="entry name" value="NPHP3-like_N"/>
</dbReference>
<evidence type="ECO:0000256" key="1">
    <source>
        <dbReference type="ARBA" id="ARBA00022737"/>
    </source>
</evidence>
<organism evidence="4 5">
    <name type="scientific">Mycena venus</name>
    <dbReference type="NCBI Taxonomy" id="2733690"/>
    <lineage>
        <taxon>Eukaryota</taxon>
        <taxon>Fungi</taxon>
        <taxon>Dikarya</taxon>
        <taxon>Basidiomycota</taxon>
        <taxon>Agaricomycotina</taxon>
        <taxon>Agaricomycetes</taxon>
        <taxon>Agaricomycetidae</taxon>
        <taxon>Agaricales</taxon>
        <taxon>Marasmiineae</taxon>
        <taxon>Mycenaceae</taxon>
        <taxon>Mycena</taxon>
    </lineage>
</organism>
<dbReference type="AlphaFoldDB" id="A0A8H6Z1G8"/>
<sequence length="679" mass="76263">MFTSSSHFQINGGNFVKTDGDFNVQNIRPRESVGEVLTGLKFRADPDSGRQLVGIERSERSARKVPYDLSHRRLVELKFHPASKPDERSGEGADTMRLTAKTHRSHLDSGMGPLLSDLRPSDRLLPKRPLSLNGNRYTQSKSHSADVHVDLTQFSGDVNVETQPATNKSAFPWNRPQNASATSINGGTFIGGNVNNIHHGEAALIVQGWHILHRAIAGDAFHDSAERYPPPRCHPETRMKLLDVLWNWACGIEPPRNWTSDDEDLDGGHSAWASKGGKLTPSSEGDNENYEHSFLSTEDIQSRSGILWLNGPAGSGKSAVAQSFCQRLKDEGCLGGSFFFKRGHFSRGNAKKLFPTIAYQLALLLPELKHLISQAVENDPAIVDRALSYQLQELIIEPCRRSHPSEPVPIIIDGLDECDGHDIQQEVLRSFSSAVHQEDSPILFLITSRPESHIRETFSDPCLDKIHRSLNINQSFQDVRTYLLHEFGRIHREHRTMTAVPSPWPRTDIVEDLVEKSSGYFIYVSTVIRFIDDKRFRPVDRLNIILGINNNSSGSPFNSLDQLYHQILSGVPTDFQPQLLKILTFIAAPLCLSVFTLERLLELEQGDVQLILRDLHSLIKIPLPDEDKYEGLRLHHASFQDFLENCTRSGPFSISGSESRTNVTYHILRAFSYGLDDPW</sequence>